<keyword evidence="3 10" id="KW-0813">Transport</keyword>
<gene>
    <name evidence="12" type="primary">secG</name>
    <name evidence="12" type="ORF">HHU12_07225</name>
</gene>
<comment type="function">
    <text evidence="10">Involved in protein export. Participates in an early event of protein translocation.</text>
</comment>
<evidence type="ECO:0000256" key="4">
    <source>
        <dbReference type="ARBA" id="ARBA00022475"/>
    </source>
</evidence>
<reference evidence="12 13" key="1">
    <citation type="submission" date="2020-04" db="EMBL/GenBank/DDBJ databases">
        <title>Flammeovirga sp. SR4, a novel species isolated from seawater.</title>
        <authorList>
            <person name="Wang X."/>
        </authorList>
    </citation>
    <scope>NUCLEOTIDE SEQUENCE [LARGE SCALE GENOMIC DNA]</scope>
    <source>
        <strain evidence="12 13">ATCC 23126</strain>
    </source>
</reference>
<dbReference type="AlphaFoldDB" id="A0A7X9P1E7"/>
<feature type="transmembrane region" description="Helical" evidence="10">
    <location>
        <begin position="54"/>
        <end position="73"/>
    </location>
</feature>
<dbReference type="Proteomes" id="UP000576082">
    <property type="component" value="Unassembled WGS sequence"/>
</dbReference>
<keyword evidence="13" id="KW-1185">Reference proteome</keyword>
<comment type="caution">
    <text evidence="10">Lacks conserved residue(s) required for the propagation of feature annotation.</text>
</comment>
<evidence type="ECO:0000256" key="9">
    <source>
        <dbReference type="ARBA" id="ARBA00023136"/>
    </source>
</evidence>
<dbReference type="PANTHER" id="PTHR34182">
    <property type="entry name" value="PROTEIN-EXPORT MEMBRANE PROTEIN SECG"/>
    <property type="match status" value="1"/>
</dbReference>
<evidence type="ECO:0000256" key="10">
    <source>
        <dbReference type="RuleBase" id="RU365087"/>
    </source>
</evidence>
<keyword evidence="6 10" id="KW-0653">Protein transport</keyword>
<organism evidence="12 13">
    <name type="scientific">Flammeovirga aprica JL-4</name>
    <dbReference type="NCBI Taxonomy" id="694437"/>
    <lineage>
        <taxon>Bacteria</taxon>
        <taxon>Pseudomonadati</taxon>
        <taxon>Bacteroidota</taxon>
        <taxon>Cytophagia</taxon>
        <taxon>Cytophagales</taxon>
        <taxon>Flammeovirgaceae</taxon>
        <taxon>Flammeovirga</taxon>
    </lineage>
</organism>
<proteinExistence type="inferred from homology"/>
<evidence type="ECO:0000256" key="11">
    <source>
        <dbReference type="SAM" id="MobiDB-lite"/>
    </source>
</evidence>
<evidence type="ECO:0000256" key="5">
    <source>
        <dbReference type="ARBA" id="ARBA00022692"/>
    </source>
</evidence>
<comment type="caution">
    <text evidence="12">The sequence shown here is derived from an EMBL/GenBank/DDBJ whole genome shotgun (WGS) entry which is preliminary data.</text>
</comment>
<dbReference type="RefSeq" id="WP_169656077.1">
    <property type="nucleotide sequence ID" value="NZ_JABANE010000014.1"/>
</dbReference>
<keyword evidence="5 10" id="KW-0812">Transmembrane</keyword>
<keyword evidence="7 10" id="KW-1133">Transmembrane helix</keyword>
<protein>
    <recommendedName>
        <fullName evidence="10">Protein-export membrane protein SecG</fullName>
    </recommendedName>
</protein>
<keyword evidence="4 10" id="KW-1003">Cell membrane</keyword>
<dbReference type="GO" id="GO:0015450">
    <property type="term" value="F:protein-transporting ATPase activity"/>
    <property type="evidence" value="ECO:0007669"/>
    <property type="project" value="UniProtKB-UniRule"/>
</dbReference>
<comment type="subcellular location">
    <subcellularLocation>
        <location evidence="1 10">Cell membrane</location>
        <topology evidence="1 10">Multi-pass membrane protein</topology>
    </subcellularLocation>
</comment>
<evidence type="ECO:0000256" key="3">
    <source>
        <dbReference type="ARBA" id="ARBA00022448"/>
    </source>
</evidence>
<dbReference type="NCBIfam" id="TIGR00810">
    <property type="entry name" value="secG"/>
    <property type="match status" value="1"/>
</dbReference>
<dbReference type="Pfam" id="PF03840">
    <property type="entry name" value="SecG"/>
    <property type="match status" value="1"/>
</dbReference>
<dbReference type="GO" id="GO:0043952">
    <property type="term" value="P:protein transport by the Sec complex"/>
    <property type="evidence" value="ECO:0007669"/>
    <property type="project" value="TreeGrafter"/>
</dbReference>
<dbReference type="PRINTS" id="PR01651">
    <property type="entry name" value="SECGEXPORT"/>
</dbReference>
<evidence type="ECO:0000313" key="13">
    <source>
        <dbReference type="Proteomes" id="UP000576082"/>
    </source>
</evidence>
<accession>A0A7X9P1E7</accession>
<dbReference type="EMBL" id="JABANE010000014">
    <property type="protein sequence ID" value="NME67748.1"/>
    <property type="molecule type" value="Genomic_DNA"/>
</dbReference>
<evidence type="ECO:0000256" key="6">
    <source>
        <dbReference type="ARBA" id="ARBA00022927"/>
    </source>
</evidence>
<dbReference type="InterPro" id="IPR004692">
    <property type="entry name" value="SecG"/>
</dbReference>
<feature type="compositionally biased region" description="Low complexity" evidence="11">
    <location>
        <begin position="100"/>
        <end position="119"/>
    </location>
</feature>
<evidence type="ECO:0000256" key="7">
    <source>
        <dbReference type="ARBA" id="ARBA00022989"/>
    </source>
</evidence>
<dbReference type="GO" id="GO:0009306">
    <property type="term" value="P:protein secretion"/>
    <property type="evidence" value="ECO:0007669"/>
    <property type="project" value="UniProtKB-UniRule"/>
</dbReference>
<keyword evidence="9 10" id="KW-0472">Membrane</keyword>
<sequence length="119" mass="12333">MMYFFIILILVIAVLLVLVVLAQDSKGGGLTGDMGAASSSMMGARRASSWIENATWILAVSLFVLSIGVNVFIPKDNTANTPTSSSIENAEEVLPPAPTTLPAEEGTPAEAPSEAAPAE</sequence>
<evidence type="ECO:0000256" key="1">
    <source>
        <dbReference type="ARBA" id="ARBA00004651"/>
    </source>
</evidence>
<dbReference type="PANTHER" id="PTHR34182:SF1">
    <property type="entry name" value="PROTEIN-EXPORT MEMBRANE PROTEIN SECG"/>
    <property type="match status" value="1"/>
</dbReference>
<evidence type="ECO:0000256" key="2">
    <source>
        <dbReference type="ARBA" id="ARBA00008445"/>
    </source>
</evidence>
<keyword evidence="8 10" id="KW-0811">Translocation</keyword>
<feature type="compositionally biased region" description="Polar residues" evidence="11">
    <location>
        <begin position="79"/>
        <end position="88"/>
    </location>
</feature>
<evidence type="ECO:0000256" key="8">
    <source>
        <dbReference type="ARBA" id="ARBA00023010"/>
    </source>
</evidence>
<dbReference type="GO" id="GO:0065002">
    <property type="term" value="P:intracellular protein transmembrane transport"/>
    <property type="evidence" value="ECO:0007669"/>
    <property type="project" value="TreeGrafter"/>
</dbReference>
<dbReference type="GO" id="GO:0005886">
    <property type="term" value="C:plasma membrane"/>
    <property type="evidence" value="ECO:0007669"/>
    <property type="project" value="UniProtKB-SubCell"/>
</dbReference>
<evidence type="ECO:0000313" key="12">
    <source>
        <dbReference type="EMBL" id="NME67748.1"/>
    </source>
</evidence>
<feature type="region of interest" description="Disordered" evidence="11">
    <location>
        <begin position="79"/>
        <end position="119"/>
    </location>
</feature>
<comment type="similarity">
    <text evidence="2 10">Belongs to the SecG family.</text>
</comment>
<name>A0A7X9P1E7_9BACT</name>